<dbReference type="Proteomes" id="UP001355207">
    <property type="component" value="Chromosome 9"/>
</dbReference>
<dbReference type="Pfam" id="PF04191">
    <property type="entry name" value="PEMT"/>
    <property type="match status" value="2"/>
</dbReference>
<dbReference type="EMBL" id="CP144106">
    <property type="protein sequence ID" value="WWC91952.1"/>
    <property type="molecule type" value="Genomic_DNA"/>
</dbReference>
<dbReference type="HAMAP" id="MF_03217">
    <property type="entry name" value="PEMT"/>
    <property type="match status" value="1"/>
</dbReference>
<keyword evidence="17" id="KW-1185">Reference proteome</keyword>
<dbReference type="GO" id="GO:0006656">
    <property type="term" value="P:phosphatidylcholine biosynthetic process"/>
    <property type="evidence" value="ECO:0007669"/>
    <property type="project" value="UniProtKB-UniRule"/>
</dbReference>
<keyword evidence="2 13" id="KW-0444">Lipid biosynthesis</keyword>
<dbReference type="GO" id="GO:0004608">
    <property type="term" value="F:phosphatidylethanolamine N-methyltransferase activity"/>
    <property type="evidence" value="ECO:0007669"/>
    <property type="project" value="UniProtKB-UniRule"/>
</dbReference>
<feature type="compositionally biased region" description="Polar residues" evidence="15">
    <location>
        <begin position="1037"/>
        <end position="1049"/>
    </location>
</feature>
<evidence type="ECO:0000313" key="16">
    <source>
        <dbReference type="EMBL" id="WWC91952.1"/>
    </source>
</evidence>
<comment type="function">
    <text evidence="13 14">Catalyzes the first step of the methylation pathway of phosphatidylcholine biosynthesis, the SAM-dependent methylation of phosphatidylethanolamine (PE) to phosphatidylmonomethylethanolamine (PMME).</text>
</comment>
<evidence type="ECO:0000256" key="8">
    <source>
        <dbReference type="ARBA" id="ARBA00022989"/>
    </source>
</evidence>
<gene>
    <name evidence="16" type="ORF">L201_006904</name>
</gene>
<accession>A0AAX4K2Y4</accession>
<dbReference type="InterPro" id="IPR016219">
    <property type="entry name" value="Phosphatid-EA_MeTrfase_fun"/>
</dbReference>
<evidence type="ECO:0000256" key="6">
    <source>
        <dbReference type="ARBA" id="ARBA00022692"/>
    </source>
</evidence>
<feature type="compositionally biased region" description="Low complexity" evidence="15">
    <location>
        <begin position="984"/>
        <end position="1005"/>
    </location>
</feature>
<dbReference type="EC" id="2.1.1.17" evidence="13 14"/>
<dbReference type="GO" id="GO:0005789">
    <property type="term" value="C:endoplasmic reticulum membrane"/>
    <property type="evidence" value="ECO:0007669"/>
    <property type="project" value="UniProtKB-SubCell"/>
</dbReference>
<evidence type="ECO:0000256" key="15">
    <source>
        <dbReference type="SAM" id="MobiDB-lite"/>
    </source>
</evidence>
<protein>
    <recommendedName>
        <fullName evidence="13 14">Phosphatidylethanolamine N-methyltransferase</fullName>
        <shortName evidence="13">PE methyltransferase</shortName>
        <shortName evidence="13 14">PEAMT</shortName>
        <shortName evidence="13">PEMT</shortName>
        <ecNumber evidence="13 14">2.1.1.17</ecNumber>
    </recommendedName>
</protein>
<comment type="caution">
    <text evidence="13 14">Lacks conserved residue(s) required for the propagation of feature annotation.</text>
</comment>
<keyword evidence="6 13" id="KW-0812">Transmembrane</keyword>
<proteinExistence type="inferred from homology"/>
<dbReference type="RefSeq" id="XP_066078714.1">
    <property type="nucleotide sequence ID" value="XM_066222617.1"/>
</dbReference>
<evidence type="ECO:0000256" key="3">
    <source>
        <dbReference type="ARBA" id="ARBA00022603"/>
    </source>
</evidence>
<evidence type="ECO:0000256" key="4">
    <source>
        <dbReference type="ARBA" id="ARBA00022679"/>
    </source>
</evidence>
<keyword evidence="12 13" id="KW-1208">Phospholipid metabolism</keyword>
<evidence type="ECO:0000256" key="2">
    <source>
        <dbReference type="ARBA" id="ARBA00022516"/>
    </source>
</evidence>
<dbReference type="PANTHER" id="PTHR32138">
    <property type="entry name" value="PHOSPHATIDYLETHANOLAMINE N-METHYLTRANSFERASE"/>
    <property type="match status" value="1"/>
</dbReference>
<name>A0AAX4K2Y4_9TREE</name>
<feature type="transmembrane region" description="Helical" evidence="13 14">
    <location>
        <begin position="319"/>
        <end position="348"/>
    </location>
</feature>
<evidence type="ECO:0000256" key="13">
    <source>
        <dbReference type="HAMAP-Rule" id="MF_03217"/>
    </source>
</evidence>
<evidence type="ECO:0000256" key="7">
    <source>
        <dbReference type="ARBA" id="ARBA00022824"/>
    </source>
</evidence>
<feature type="region of interest" description="Disordered" evidence="15">
    <location>
        <begin position="1"/>
        <end position="38"/>
    </location>
</feature>
<keyword evidence="9 13" id="KW-0443">Lipid metabolism</keyword>
<evidence type="ECO:0000256" key="12">
    <source>
        <dbReference type="ARBA" id="ARBA00023264"/>
    </source>
</evidence>
<keyword evidence="10 13" id="KW-0472">Membrane</keyword>
<dbReference type="AlphaFoldDB" id="A0AAX4K2Y4"/>
<evidence type="ECO:0000256" key="14">
    <source>
        <dbReference type="RuleBase" id="RU361122"/>
    </source>
</evidence>
<comment type="subcellular location">
    <subcellularLocation>
        <location evidence="1">Endomembrane system</location>
        <topology evidence="1">Multi-pass membrane protein</topology>
    </subcellularLocation>
    <subcellularLocation>
        <location evidence="13 14">Endoplasmic reticulum membrane</location>
        <topology evidence="13 14">Multi-pass membrane protein</topology>
    </subcellularLocation>
</comment>
<sequence>MASSPQSAPKADSSDIAGIDSIDKESTIRQRKVQASSSAITENVIVEENKDKETKRDGLSAFLQGDNGSDEINWGKTATGEIFKVPQTHSFLHTLIHTTHKSSLTRLTLFSLLAQPILFYYLSNYKNFRSIFFLIYFGFWRLTYDFGFAWLLRKQSEKKFILRWLKNKGWLDLNQLTESGGEKGLEWSKWWKLELEMKMDNSYKWENVPQEFNAWLMFRQLVDVVLLNDFVSYTCFAWSNLHFPPNHSVPFHILRWVFGWSLILFNLWVKIDAHRVVKDYAWYWGDAFWMMVMQNDLVFDGVYEIAPHPMYSVGYAGYYGLSMVVGSYTVLFASLAAHAAQFAFLLWFENPHIERTYGGGQKPLVHRAPLSWEQDQSQAAGESGFTAIAEEDENATPSATEGETETESELPELPPSKIEVNPVIRKPRSDSVLSSGSNTDSGYTKSYSSARKSSSSNKKSKQLSMHDLTHKYFRKPTIVLSQLDLFRANDFALVILIIYALSTLVPSFSSTRLALTGHFLHALSWRLFHSYGLGLLLRAQSKSKWLVRHYLKHYHYPAKEDVVKRATQEAFGNWQVMYNISLVMTYVSFAGLAWKTYHLPIDWTVSGTILRHVLGLLLIALHVWSAVSSYEVLGDFGWLYSDFFLLEQIPSQLAYTGIYRFLNNPERSMGGAAFLGLWLMSNSKLVFALALMSHLSHWWFLSFVEQPHMKKLYGDRLRKDGGLTKTLKNVADKTLNAKGGRRGSEIRRVVQEVKGSIEKVEEKVTEAVEEFLDHARPMFSDMVNDTKILLQHSRERMIITRVADDISAYDPSRYSLTLPTSSSTIVPKYHVGQPIRVSWTAPSNHSRKDWIGIYRLGSCKSTLVTRISSIGKWMPIYEEEWDGDTYLNPLGLHQKSKDDADAGEVLFRGDQLPWSPGSYEIRYHHDGKHNVMSRVAPIEIYVSKPSNPDSIRSIRSTLLDIVTLSLDNNPKLIPRSARSRIRKSSTSASTPTTSTPGSNSLSNSLHQDGLKGKGKDVRQQSIGSALSSLSDIDEINKSQNPVSSGNNGLSDKPIVGQAEDQHEDDDLKTPSAKTIPILSSLRSNSRNEGHDLDQENHLRPDINHNYEDDWEGGTSPSSSNDPSLEHYFDQHDQHDPEDDDDGKISTMGDQDDFIIMTPNQAQRISDLSQLSFGIEISKDLVIAEANISSLARRVAGARGLTSRMTGVGGGRIGMGVRNGGSRSIKGDLPDNQESDKND</sequence>
<keyword evidence="4 13" id="KW-0808">Transferase</keyword>
<comment type="pathway">
    <text evidence="13 14">Phospholipid metabolism; phosphatidylcholine biosynthesis.</text>
</comment>
<feature type="compositionally biased region" description="Low complexity" evidence="15">
    <location>
        <begin position="445"/>
        <end position="457"/>
    </location>
</feature>
<feature type="transmembrane region" description="Helical" evidence="13 14">
    <location>
        <begin position="128"/>
        <end position="152"/>
    </location>
</feature>
<feature type="compositionally biased region" description="Basic and acidic residues" evidence="15">
    <location>
        <begin position="1008"/>
        <end position="1018"/>
    </location>
</feature>
<feature type="region of interest" description="Disordered" evidence="15">
    <location>
        <begin position="392"/>
        <end position="462"/>
    </location>
</feature>
<evidence type="ECO:0000313" key="17">
    <source>
        <dbReference type="Proteomes" id="UP001355207"/>
    </source>
</evidence>
<feature type="region of interest" description="Disordered" evidence="15">
    <location>
        <begin position="975"/>
        <end position="1019"/>
    </location>
</feature>
<reference evidence="16 17" key="1">
    <citation type="submission" date="2024-01" db="EMBL/GenBank/DDBJ databases">
        <title>Comparative genomics of Cryptococcus and Kwoniella reveals pathogenesis evolution and contrasting modes of karyotype evolution via chromosome fusion or intercentromeric recombination.</title>
        <authorList>
            <person name="Coelho M.A."/>
            <person name="David-Palma M."/>
            <person name="Shea T."/>
            <person name="Bowers K."/>
            <person name="McGinley-Smith S."/>
            <person name="Mohammad A.W."/>
            <person name="Gnirke A."/>
            <person name="Yurkov A.M."/>
            <person name="Nowrousian M."/>
            <person name="Sun S."/>
            <person name="Cuomo C.A."/>
            <person name="Heitman J."/>
        </authorList>
    </citation>
    <scope>NUCLEOTIDE SEQUENCE [LARGE SCALE GENOMIC DNA]</scope>
    <source>
        <strain evidence="16 17">CBS 6074</strain>
    </source>
</reference>
<dbReference type="PANTHER" id="PTHR32138:SF0">
    <property type="entry name" value="PHOSPHATIDYLETHANOLAMINE N-METHYLTRANSFERASE"/>
    <property type="match status" value="1"/>
</dbReference>
<comment type="catalytic activity">
    <reaction evidence="13 14">
        <text>a 1,2-diacyl-sn-glycero-3-phosphoethanolamine + S-adenosyl-L-methionine = a 1,2-diacyl-sn-glycero-3-phospho-N-methylethanolamine + S-adenosyl-L-homocysteine + H(+)</text>
        <dbReference type="Rhea" id="RHEA:11164"/>
        <dbReference type="ChEBI" id="CHEBI:15378"/>
        <dbReference type="ChEBI" id="CHEBI:57856"/>
        <dbReference type="ChEBI" id="CHEBI:59789"/>
        <dbReference type="ChEBI" id="CHEBI:64573"/>
        <dbReference type="ChEBI" id="CHEBI:64612"/>
        <dbReference type="EC" id="2.1.1.17"/>
    </reaction>
</comment>
<comment type="similarity">
    <text evidence="13 14">Belongs to the class VI-like SAM-binding methyltransferase superfamily. CHO2 family.</text>
</comment>
<dbReference type="GO" id="GO:0032259">
    <property type="term" value="P:methylation"/>
    <property type="evidence" value="ECO:0007669"/>
    <property type="project" value="UniProtKB-KW"/>
</dbReference>
<dbReference type="InterPro" id="IPR007318">
    <property type="entry name" value="Phopholipid_MeTrfase"/>
</dbReference>
<evidence type="ECO:0000256" key="10">
    <source>
        <dbReference type="ARBA" id="ARBA00023136"/>
    </source>
</evidence>
<keyword evidence="8 13" id="KW-1133">Transmembrane helix</keyword>
<feature type="region of interest" description="Disordered" evidence="15">
    <location>
        <begin position="1032"/>
        <end position="1142"/>
    </location>
</feature>
<feature type="compositionally biased region" description="Basic and acidic residues" evidence="15">
    <location>
        <begin position="1224"/>
        <end position="1238"/>
    </location>
</feature>
<feature type="region of interest" description="Disordered" evidence="15">
    <location>
        <begin position="1211"/>
        <end position="1238"/>
    </location>
</feature>
<organism evidence="16 17">
    <name type="scientific">Kwoniella dendrophila CBS 6074</name>
    <dbReference type="NCBI Taxonomy" id="1295534"/>
    <lineage>
        <taxon>Eukaryota</taxon>
        <taxon>Fungi</taxon>
        <taxon>Dikarya</taxon>
        <taxon>Basidiomycota</taxon>
        <taxon>Agaricomycotina</taxon>
        <taxon>Tremellomycetes</taxon>
        <taxon>Tremellales</taxon>
        <taxon>Cryptococcaceae</taxon>
        <taxon>Kwoniella</taxon>
    </lineage>
</organism>
<keyword evidence="11 13" id="KW-0594">Phospholipid biosynthesis</keyword>
<keyword evidence="3 13" id="KW-0489">Methyltransferase</keyword>
<feature type="transmembrane region" description="Helical" evidence="13 14">
    <location>
        <begin position="253"/>
        <end position="269"/>
    </location>
</feature>
<evidence type="ECO:0000256" key="11">
    <source>
        <dbReference type="ARBA" id="ARBA00023209"/>
    </source>
</evidence>
<evidence type="ECO:0000256" key="9">
    <source>
        <dbReference type="ARBA" id="ARBA00023098"/>
    </source>
</evidence>
<keyword evidence="7 13" id="KW-0256">Endoplasmic reticulum</keyword>
<evidence type="ECO:0000256" key="5">
    <source>
        <dbReference type="ARBA" id="ARBA00022691"/>
    </source>
</evidence>
<evidence type="ECO:0000256" key="1">
    <source>
        <dbReference type="ARBA" id="ARBA00004127"/>
    </source>
</evidence>
<feature type="compositionally biased region" description="Polar residues" evidence="15">
    <location>
        <begin position="431"/>
        <end position="444"/>
    </location>
</feature>
<dbReference type="PROSITE" id="PS51598">
    <property type="entry name" value="SAM_CHO2"/>
    <property type="match status" value="1"/>
</dbReference>
<dbReference type="GeneID" id="91097573"/>
<feature type="compositionally biased region" description="Basic and acidic residues" evidence="15">
    <location>
        <begin position="1085"/>
        <end position="1107"/>
    </location>
</feature>
<keyword evidence="5 13" id="KW-0949">S-adenosyl-L-methionine</keyword>
<feature type="compositionally biased region" description="Basic and acidic residues" evidence="15">
    <location>
        <begin position="1123"/>
        <end position="1134"/>
    </location>
</feature>